<dbReference type="Gramene" id="OE9A015659T1">
    <property type="protein sequence ID" value="OE9A015659C1"/>
    <property type="gene ID" value="OE9A015659"/>
</dbReference>
<sequence>MGLTGKLVAQIEFKHGGDVFHDLFKHKPHHISHKIPKLVQGCELHEGEYGKVGSKICWRYTHDGKERRAKQVIEAIEEENKLIKYKMLEGDLMEEYKDFIITLHIETKRNRDMVTWTLEYEKRNEDVKHPISLLAYFIEVTKDIETNH</sequence>
<proteinExistence type="predicted"/>
<feature type="domain" description="Bet v I/Major latex protein" evidence="1">
    <location>
        <begin position="2"/>
        <end position="148"/>
    </location>
</feature>
<dbReference type="Gene3D" id="3.30.530.20">
    <property type="match status" value="1"/>
</dbReference>
<protein>
    <submittedName>
        <fullName evidence="2">Kirola-like</fullName>
    </submittedName>
</protein>
<dbReference type="SMART" id="SM01037">
    <property type="entry name" value="Bet_v_1"/>
    <property type="match status" value="1"/>
</dbReference>
<name>A0A8S0RY40_OLEEU</name>
<dbReference type="InterPro" id="IPR000916">
    <property type="entry name" value="Bet_v_I/MLP"/>
</dbReference>
<reference evidence="2 3" key="1">
    <citation type="submission" date="2019-12" db="EMBL/GenBank/DDBJ databases">
        <authorList>
            <person name="Alioto T."/>
            <person name="Alioto T."/>
            <person name="Gomez Garrido J."/>
        </authorList>
    </citation>
    <scope>NUCLEOTIDE SEQUENCE [LARGE SCALE GENOMIC DNA]</scope>
</reference>
<keyword evidence="3" id="KW-1185">Reference proteome</keyword>
<evidence type="ECO:0000259" key="1">
    <source>
        <dbReference type="SMART" id="SM01037"/>
    </source>
</evidence>
<dbReference type="InterPro" id="IPR023393">
    <property type="entry name" value="START-like_dom_sf"/>
</dbReference>
<dbReference type="OrthoDB" id="1072116at2759"/>
<evidence type="ECO:0000313" key="3">
    <source>
        <dbReference type="Proteomes" id="UP000594638"/>
    </source>
</evidence>
<dbReference type="Proteomes" id="UP000594638">
    <property type="component" value="Unassembled WGS sequence"/>
</dbReference>
<gene>
    <name evidence="2" type="ORF">OLEA9_A015659</name>
</gene>
<accession>A0A8S0RY40</accession>
<evidence type="ECO:0000313" key="2">
    <source>
        <dbReference type="EMBL" id="CAA2984931.1"/>
    </source>
</evidence>
<dbReference type="PANTHER" id="PTHR31907">
    <property type="entry name" value="MLP-LIKE PROTEIN 423"/>
    <property type="match status" value="1"/>
</dbReference>
<organism evidence="2 3">
    <name type="scientific">Olea europaea subsp. europaea</name>
    <dbReference type="NCBI Taxonomy" id="158383"/>
    <lineage>
        <taxon>Eukaryota</taxon>
        <taxon>Viridiplantae</taxon>
        <taxon>Streptophyta</taxon>
        <taxon>Embryophyta</taxon>
        <taxon>Tracheophyta</taxon>
        <taxon>Spermatophyta</taxon>
        <taxon>Magnoliopsida</taxon>
        <taxon>eudicotyledons</taxon>
        <taxon>Gunneridae</taxon>
        <taxon>Pentapetalae</taxon>
        <taxon>asterids</taxon>
        <taxon>lamiids</taxon>
        <taxon>Lamiales</taxon>
        <taxon>Oleaceae</taxon>
        <taxon>Oleeae</taxon>
        <taxon>Olea</taxon>
    </lineage>
</organism>
<dbReference type="InterPro" id="IPR051761">
    <property type="entry name" value="MLP-like_ligand-binding"/>
</dbReference>
<dbReference type="CDD" id="cd07816">
    <property type="entry name" value="Bet_v1-like"/>
    <property type="match status" value="1"/>
</dbReference>
<dbReference type="AlphaFoldDB" id="A0A8S0RY40"/>
<dbReference type="EMBL" id="CACTIH010003783">
    <property type="protein sequence ID" value="CAA2984931.1"/>
    <property type="molecule type" value="Genomic_DNA"/>
</dbReference>
<dbReference type="SUPFAM" id="SSF55961">
    <property type="entry name" value="Bet v1-like"/>
    <property type="match status" value="1"/>
</dbReference>
<dbReference type="GO" id="GO:0006952">
    <property type="term" value="P:defense response"/>
    <property type="evidence" value="ECO:0007669"/>
    <property type="project" value="InterPro"/>
</dbReference>
<dbReference type="Pfam" id="PF00407">
    <property type="entry name" value="Bet_v_1"/>
    <property type="match status" value="1"/>
</dbReference>
<comment type="caution">
    <text evidence="2">The sequence shown here is derived from an EMBL/GenBank/DDBJ whole genome shotgun (WGS) entry which is preliminary data.</text>
</comment>